<organism evidence="2 3">
    <name type="scientific">Paractinoplanes deccanensis</name>
    <dbReference type="NCBI Taxonomy" id="113561"/>
    <lineage>
        <taxon>Bacteria</taxon>
        <taxon>Bacillati</taxon>
        <taxon>Actinomycetota</taxon>
        <taxon>Actinomycetes</taxon>
        <taxon>Micromonosporales</taxon>
        <taxon>Micromonosporaceae</taxon>
        <taxon>Paractinoplanes</taxon>
    </lineage>
</organism>
<evidence type="ECO:0000313" key="2">
    <source>
        <dbReference type="EMBL" id="GID79271.1"/>
    </source>
</evidence>
<dbReference type="RefSeq" id="WP_203775240.1">
    <property type="nucleotide sequence ID" value="NZ_BAAABO010000011.1"/>
</dbReference>
<evidence type="ECO:0000256" key="1">
    <source>
        <dbReference type="SAM" id="MobiDB-lite"/>
    </source>
</evidence>
<accession>A0ABQ3YH02</accession>
<keyword evidence="3" id="KW-1185">Reference proteome</keyword>
<evidence type="ECO:0000313" key="3">
    <source>
        <dbReference type="Proteomes" id="UP000609879"/>
    </source>
</evidence>
<name>A0ABQ3YH02_9ACTN</name>
<gene>
    <name evidence="2" type="ORF">Ade02nite_79120</name>
</gene>
<feature type="region of interest" description="Disordered" evidence="1">
    <location>
        <begin position="39"/>
        <end position="71"/>
    </location>
</feature>
<reference evidence="2 3" key="1">
    <citation type="submission" date="2021-01" db="EMBL/GenBank/DDBJ databases">
        <title>Whole genome shotgun sequence of Actinoplanes deccanensis NBRC 13994.</title>
        <authorList>
            <person name="Komaki H."/>
            <person name="Tamura T."/>
        </authorList>
    </citation>
    <scope>NUCLEOTIDE SEQUENCE [LARGE SCALE GENOMIC DNA]</scope>
    <source>
        <strain evidence="2 3">NBRC 13994</strain>
    </source>
</reference>
<dbReference type="Proteomes" id="UP000609879">
    <property type="component" value="Unassembled WGS sequence"/>
</dbReference>
<protein>
    <submittedName>
        <fullName evidence="2">Uncharacterized protein</fullName>
    </submittedName>
</protein>
<dbReference type="EMBL" id="BOMI01000165">
    <property type="protein sequence ID" value="GID79271.1"/>
    <property type="molecule type" value="Genomic_DNA"/>
</dbReference>
<comment type="caution">
    <text evidence="2">The sequence shown here is derived from an EMBL/GenBank/DDBJ whole genome shotgun (WGS) entry which is preliminary data.</text>
</comment>
<feature type="region of interest" description="Disordered" evidence="1">
    <location>
        <begin position="1"/>
        <end position="25"/>
    </location>
</feature>
<proteinExistence type="predicted"/>
<sequence length="71" mass="7374">MPAPGCSLGGDLHHQDENGSLIKEPGRILEELREQIRLAEGRDAGPPAGVSDSQSVKAADTGRAEFPALPG</sequence>